<comment type="caution">
    <text evidence="2">The sequence shown here is derived from an EMBL/GenBank/DDBJ whole genome shotgun (WGS) entry which is preliminary data.</text>
</comment>
<gene>
    <name evidence="2" type="ORF">ACG0Z6_05430</name>
</gene>
<name>A0ABW7FTP6_9BURK</name>
<keyword evidence="1" id="KW-0732">Signal</keyword>
<dbReference type="EMBL" id="JBIGHZ010000002">
    <property type="protein sequence ID" value="MFG6447683.1"/>
    <property type="molecule type" value="Genomic_DNA"/>
</dbReference>
<evidence type="ECO:0000256" key="1">
    <source>
        <dbReference type="SAM" id="SignalP"/>
    </source>
</evidence>
<dbReference type="InterPro" id="IPR036280">
    <property type="entry name" value="Multihaem_cyt_sf"/>
</dbReference>
<evidence type="ECO:0000313" key="2">
    <source>
        <dbReference type="EMBL" id="MFG6447683.1"/>
    </source>
</evidence>
<dbReference type="RefSeq" id="WP_394459244.1">
    <property type="nucleotide sequence ID" value="NZ_JBIGHZ010000002.1"/>
</dbReference>
<organism evidence="2 3">
    <name type="scientific">Roseateles rivi</name>
    <dbReference type="NCBI Taxonomy" id="3299028"/>
    <lineage>
        <taxon>Bacteria</taxon>
        <taxon>Pseudomonadati</taxon>
        <taxon>Pseudomonadota</taxon>
        <taxon>Betaproteobacteria</taxon>
        <taxon>Burkholderiales</taxon>
        <taxon>Sphaerotilaceae</taxon>
        <taxon>Roseateles</taxon>
    </lineage>
</organism>
<dbReference type="InterPro" id="IPR018588">
    <property type="entry name" value="Dihaem_cytochrome-c"/>
</dbReference>
<keyword evidence="3" id="KW-1185">Reference proteome</keyword>
<feature type="chain" id="PRO_5045420182" evidence="1">
    <location>
        <begin position="22"/>
        <end position="164"/>
    </location>
</feature>
<dbReference type="Proteomes" id="UP001606099">
    <property type="component" value="Unassembled WGS sequence"/>
</dbReference>
<evidence type="ECO:0000313" key="3">
    <source>
        <dbReference type="Proteomes" id="UP001606099"/>
    </source>
</evidence>
<feature type="signal peptide" evidence="1">
    <location>
        <begin position="1"/>
        <end position="21"/>
    </location>
</feature>
<protein>
    <submittedName>
        <fullName evidence="2">Diheme cytochrome c</fullName>
    </submittedName>
</protein>
<sequence length="164" mass="17748">MSARRISLALGLALAGSAALADGPRVALTPTYRSECASCHVPYAPGHLGADSWRRLMGRLDQHFGSNAQLDPATLSELSSWLQSHAATGRRAQAQPPEDRITTSAWFQREHHEIDSAVWRHAAVKSAANCAACHTQADQGSYRERELRIPSGLPAALRRGFDAP</sequence>
<dbReference type="SUPFAM" id="SSF48695">
    <property type="entry name" value="Multiheme cytochromes"/>
    <property type="match status" value="1"/>
</dbReference>
<dbReference type="Pfam" id="PF09626">
    <property type="entry name" value="DHC"/>
    <property type="match status" value="1"/>
</dbReference>
<proteinExistence type="predicted"/>
<reference evidence="2 3" key="1">
    <citation type="submission" date="2024-08" db="EMBL/GenBank/DDBJ databases">
        <authorList>
            <person name="Lu H."/>
        </authorList>
    </citation>
    <scope>NUCLEOTIDE SEQUENCE [LARGE SCALE GENOMIC DNA]</scope>
    <source>
        <strain evidence="2 3">BYS180W</strain>
    </source>
</reference>
<accession>A0ABW7FTP6</accession>